<protein>
    <submittedName>
        <fullName evidence="1">Uncharacterized protein</fullName>
    </submittedName>
</protein>
<organism evidence="1 2">
    <name type="scientific">Nocardia fusca</name>
    <dbReference type="NCBI Taxonomy" id="941183"/>
    <lineage>
        <taxon>Bacteria</taxon>
        <taxon>Bacillati</taxon>
        <taxon>Actinomycetota</taxon>
        <taxon>Actinomycetes</taxon>
        <taxon>Mycobacteriales</taxon>
        <taxon>Nocardiaceae</taxon>
        <taxon>Nocardia</taxon>
    </lineage>
</organism>
<reference evidence="1 2" key="1">
    <citation type="submission" date="2024-06" db="EMBL/GenBank/DDBJ databases">
        <title>The Natural Products Discovery Center: Release of the First 8490 Sequenced Strains for Exploring Actinobacteria Biosynthetic Diversity.</title>
        <authorList>
            <person name="Kalkreuter E."/>
            <person name="Kautsar S.A."/>
            <person name="Yang D."/>
            <person name="Bader C.D."/>
            <person name="Teijaro C.N."/>
            <person name="Fluegel L."/>
            <person name="Davis C.M."/>
            <person name="Simpson J.R."/>
            <person name="Lauterbach L."/>
            <person name="Steele A.D."/>
            <person name="Gui C."/>
            <person name="Meng S."/>
            <person name="Li G."/>
            <person name="Viehrig K."/>
            <person name="Ye F."/>
            <person name="Su P."/>
            <person name="Kiefer A.F."/>
            <person name="Nichols A."/>
            <person name="Cepeda A.J."/>
            <person name="Yan W."/>
            <person name="Fan B."/>
            <person name="Jiang Y."/>
            <person name="Adhikari A."/>
            <person name="Zheng C.-J."/>
            <person name="Schuster L."/>
            <person name="Cowan T.M."/>
            <person name="Smanski M.J."/>
            <person name="Chevrette M.G."/>
            <person name="De Carvalho L.P.S."/>
            <person name="Shen B."/>
        </authorList>
    </citation>
    <scope>NUCLEOTIDE SEQUENCE [LARGE SCALE GENOMIC DNA]</scope>
    <source>
        <strain evidence="1 2">NPDC050671</strain>
    </source>
</reference>
<evidence type="ECO:0000313" key="1">
    <source>
        <dbReference type="EMBL" id="MEV0361868.1"/>
    </source>
</evidence>
<dbReference type="RefSeq" id="WP_357973422.1">
    <property type="nucleotide sequence ID" value="NZ_JBFAIH010000002.1"/>
</dbReference>
<dbReference type="EMBL" id="JBFAIH010000002">
    <property type="protein sequence ID" value="MEV0361868.1"/>
    <property type="molecule type" value="Genomic_DNA"/>
</dbReference>
<gene>
    <name evidence="1" type="ORF">AB0H72_04115</name>
</gene>
<evidence type="ECO:0000313" key="2">
    <source>
        <dbReference type="Proteomes" id="UP001551658"/>
    </source>
</evidence>
<sequence>MRFTDLRPNSVFLVAYDSKPVGIYKWRANEKYTENEARAYEANLLLGLTVVPPTMVFAGPLGKGSFQEYVLNHGGSDDTRSAAGQEIGAFDYIMAHADRTSDNALARVHPFGKIAATDNEIIMQERVPFENGNIIISGFVADNLNRPLDAALVDTLERVDPREFSRNLQSMGYSRDGADWSAERLAEIQCEKMITGAAWGGRPIIRPDERPTYLPVQGEFYD</sequence>
<comment type="caution">
    <text evidence="1">The sequence shown here is derived from an EMBL/GenBank/DDBJ whole genome shotgun (WGS) entry which is preliminary data.</text>
</comment>
<name>A0ABV3F2J9_9NOCA</name>
<proteinExistence type="predicted"/>
<accession>A0ABV3F2J9</accession>
<dbReference type="Proteomes" id="UP001551658">
    <property type="component" value="Unassembled WGS sequence"/>
</dbReference>
<keyword evidence="2" id="KW-1185">Reference proteome</keyword>